<accession>A0A225CYB9</accession>
<name>A0A225CYB9_9BACT</name>
<dbReference type="PANTHER" id="PTHR30349:SF64">
    <property type="entry name" value="PROPHAGE INTEGRASE INTD-RELATED"/>
    <property type="match status" value="1"/>
</dbReference>
<dbReference type="Proteomes" id="UP000214646">
    <property type="component" value="Unassembled WGS sequence"/>
</dbReference>
<proteinExistence type="predicted"/>
<dbReference type="InterPro" id="IPR050090">
    <property type="entry name" value="Tyrosine_recombinase_XerCD"/>
</dbReference>
<dbReference type="Gene3D" id="1.10.443.10">
    <property type="entry name" value="Intergrase catalytic core"/>
    <property type="match status" value="1"/>
</dbReference>
<dbReference type="Pfam" id="PF00589">
    <property type="entry name" value="Phage_integrase"/>
    <property type="match status" value="1"/>
</dbReference>
<evidence type="ECO:0000259" key="2">
    <source>
        <dbReference type="PROSITE" id="PS51898"/>
    </source>
</evidence>
<evidence type="ECO:0000256" key="1">
    <source>
        <dbReference type="ARBA" id="ARBA00023172"/>
    </source>
</evidence>
<dbReference type="SUPFAM" id="SSF56349">
    <property type="entry name" value="DNA breaking-rejoining enzymes"/>
    <property type="match status" value="1"/>
</dbReference>
<dbReference type="GO" id="GO:0015074">
    <property type="term" value="P:DNA integration"/>
    <property type="evidence" value="ECO:0007669"/>
    <property type="project" value="InterPro"/>
</dbReference>
<reference evidence="4" key="1">
    <citation type="submission" date="2017-06" db="EMBL/GenBank/DDBJ databases">
        <title>Genome analysis of Fimbriiglobus ruber SP5, the first member of the order Planctomycetales with confirmed chitinolytic capability.</title>
        <authorList>
            <person name="Ravin N.V."/>
            <person name="Rakitin A.L."/>
            <person name="Ivanova A.A."/>
            <person name="Beletsky A.V."/>
            <person name="Kulichevskaya I.S."/>
            <person name="Mardanov A.V."/>
            <person name="Dedysh S.N."/>
        </authorList>
    </citation>
    <scope>NUCLEOTIDE SEQUENCE [LARGE SCALE GENOMIC DNA]</scope>
    <source>
        <strain evidence="4">SP5</strain>
    </source>
</reference>
<dbReference type="InterPro" id="IPR011010">
    <property type="entry name" value="DNA_brk_join_enz"/>
</dbReference>
<evidence type="ECO:0000313" key="4">
    <source>
        <dbReference type="Proteomes" id="UP000214646"/>
    </source>
</evidence>
<dbReference type="GO" id="GO:0006310">
    <property type="term" value="P:DNA recombination"/>
    <property type="evidence" value="ECO:0007669"/>
    <property type="project" value="UniProtKB-KW"/>
</dbReference>
<sequence>MHGSVIVSSRKKGRPARHRVGRVSVYFHHGAWWVYYRDAGRPVRRKVAATKDEAVRVAAQVNAQLAAGAPTLLAFTPVSVAALRDEFLIYHEHVLNSSLATVTRYRAATRHLADFAARQPRPPLAHDVNPDRFVAHLRVVEVAPNGHPNTARRRLRDKGVQFILETCRAMYAFAAKRRHLPPYAGNPFAELPLDRMTITDAKPIFVFDAATELAFLMSASPWAGPIHFTLAKTGLRVGELTHLLIEDLDLAAGWLHVRNKTALGWRIKTGSERSVPVLPEGVAVLRRVIGPRRSGPVFLRESFERGTTPALSGDHRELERVCLQRQEGSGSGASRADALRVARSVWKDAGAVRADDVRASFVRTMAALGRPDATCPKSWRHTFATLLQDANVDPLVRQITLGHRPPGGGLGMTANYTHTRPETQRGQIEAALRRWPASLAWAAGVAKGGAR</sequence>
<dbReference type="GO" id="GO:0003677">
    <property type="term" value="F:DNA binding"/>
    <property type="evidence" value="ECO:0007669"/>
    <property type="project" value="InterPro"/>
</dbReference>
<keyword evidence="4" id="KW-1185">Reference proteome</keyword>
<gene>
    <name evidence="3" type="ORF">FRUB_10203</name>
</gene>
<evidence type="ECO:0000313" key="3">
    <source>
        <dbReference type="EMBL" id="OWK34232.1"/>
    </source>
</evidence>
<dbReference type="PROSITE" id="PS51898">
    <property type="entry name" value="TYR_RECOMBINASE"/>
    <property type="match status" value="1"/>
</dbReference>
<dbReference type="InterPro" id="IPR013762">
    <property type="entry name" value="Integrase-like_cat_sf"/>
</dbReference>
<feature type="domain" description="Tyr recombinase" evidence="2">
    <location>
        <begin position="202"/>
        <end position="429"/>
    </location>
</feature>
<dbReference type="InterPro" id="IPR002104">
    <property type="entry name" value="Integrase_catalytic"/>
</dbReference>
<dbReference type="EMBL" id="NIDE01000020">
    <property type="protein sequence ID" value="OWK34232.1"/>
    <property type="molecule type" value="Genomic_DNA"/>
</dbReference>
<dbReference type="CDD" id="cd00397">
    <property type="entry name" value="DNA_BRE_C"/>
    <property type="match status" value="1"/>
</dbReference>
<dbReference type="PANTHER" id="PTHR30349">
    <property type="entry name" value="PHAGE INTEGRASE-RELATED"/>
    <property type="match status" value="1"/>
</dbReference>
<dbReference type="AlphaFoldDB" id="A0A225CYB9"/>
<keyword evidence="1" id="KW-0233">DNA recombination</keyword>
<comment type="caution">
    <text evidence="3">The sequence shown here is derived from an EMBL/GenBank/DDBJ whole genome shotgun (WGS) entry which is preliminary data.</text>
</comment>
<protein>
    <recommendedName>
        <fullName evidence="2">Tyr recombinase domain-containing protein</fullName>
    </recommendedName>
</protein>
<organism evidence="3 4">
    <name type="scientific">Fimbriiglobus ruber</name>
    <dbReference type="NCBI Taxonomy" id="1908690"/>
    <lineage>
        <taxon>Bacteria</taxon>
        <taxon>Pseudomonadati</taxon>
        <taxon>Planctomycetota</taxon>
        <taxon>Planctomycetia</taxon>
        <taxon>Gemmatales</taxon>
        <taxon>Gemmataceae</taxon>
        <taxon>Fimbriiglobus</taxon>
    </lineage>
</organism>